<feature type="transmembrane region" description="Helical" evidence="1">
    <location>
        <begin position="210"/>
        <end position="228"/>
    </location>
</feature>
<keyword evidence="1" id="KW-0472">Membrane</keyword>
<dbReference type="InterPro" id="IPR002656">
    <property type="entry name" value="Acyl_transf_3_dom"/>
</dbReference>
<feature type="transmembrane region" description="Helical" evidence="1">
    <location>
        <begin position="179"/>
        <end position="198"/>
    </location>
</feature>
<feature type="transmembrane region" description="Helical" evidence="1">
    <location>
        <begin position="12"/>
        <end position="30"/>
    </location>
</feature>
<feature type="transmembrane region" description="Helical" evidence="1">
    <location>
        <begin position="143"/>
        <end position="173"/>
    </location>
</feature>
<feature type="transmembrane region" description="Helical" evidence="1">
    <location>
        <begin position="273"/>
        <end position="294"/>
    </location>
</feature>
<keyword evidence="1" id="KW-0812">Transmembrane</keyword>
<feature type="transmembrane region" description="Helical" evidence="1">
    <location>
        <begin position="71"/>
        <end position="92"/>
    </location>
</feature>
<keyword evidence="1" id="KW-1133">Transmembrane helix</keyword>
<sequence>MKPVRIEELDYLKGILITLVVLFHLTYFSTEYTLAKQFVYTFHMPAFLVISGWLMNIEAPLPHFGRMITKILLPYIVFESGYIVISALKMVAVPIAELNVSTFLYHFFASPVGPYWFLHTLIICAVVYKLWHTIFASSTSKQAIAMVLTIWVLAQYVHIISFASGCFFIAGAVLRRSNIHITSVLSPNILALIALIVLCTNPAFFVEESLSGIAIVYVMMSVMLLFYNLSPHFLRSKVCYLGQRTLPIYLYSPLFTFLFKAFKLYFSFDPTRFVFAFVATTCCIIGSLCADKVVKTIINGAQKVVKR</sequence>
<organism evidence="3 4">
    <name type="scientific">Hoylesella nanceiensis</name>
    <dbReference type="NCBI Taxonomy" id="425941"/>
    <lineage>
        <taxon>Bacteria</taxon>
        <taxon>Pseudomonadati</taxon>
        <taxon>Bacteroidota</taxon>
        <taxon>Bacteroidia</taxon>
        <taxon>Bacteroidales</taxon>
        <taxon>Prevotellaceae</taxon>
        <taxon>Hoylesella</taxon>
    </lineage>
</organism>
<feature type="domain" description="Acyltransferase 3" evidence="2">
    <location>
        <begin position="7"/>
        <end position="285"/>
    </location>
</feature>
<dbReference type="PANTHER" id="PTHR37312:SF1">
    <property type="entry name" value="MEMBRANE-BOUND ACYLTRANSFERASE YKRP-RELATED"/>
    <property type="match status" value="1"/>
</dbReference>
<keyword evidence="4" id="KW-1185">Reference proteome</keyword>
<proteinExistence type="predicted"/>
<dbReference type="Pfam" id="PF01757">
    <property type="entry name" value="Acyl_transf_3"/>
    <property type="match status" value="1"/>
</dbReference>
<gene>
    <name evidence="3" type="ORF">KZO38_08065</name>
</gene>
<evidence type="ECO:0000313" key="4">
    <source>
        <dbReference type="Proteomes" id="UP000788426"/>
    </source>
</evidence>
<dbReference type="InterPro" id="IPR052734">
    <property type="entry name" value="Nod_factor_acetyltransferase"/>
</dbReference>
<dbReference type="RefSeq" id="WP_219481724.1">
    <property type="nucleotide sequence ID" value="NZ_JAHXCT010000005.1"/>
</dbReference>
<evidence type="ECO:0000256" key="1">
    <source>
        <dbReference type="SAM" id="Phobius"/>
    </source>
</evidence>
<name>A0ABS6YG67_9BACT</name>
<dbReference type="GO" id="GO:0016746">
    <property type="term" value="F:acyltransferase activity"/>
    <property type="evidence" value="ECO:0007669"/>
    <property type="project" value="UniProtKB-KW"/>
</dbReference>
<reference evidence="3 4" key="1">
    <citation type="submission" date="2021-07" db="EMBL/GenBank/DDBJ databases">
        <title>Genomic diversity and antimicrobial resistance of Prevotella spp. isolated from chronic lung disease airways.</title>
        <authorList>
            <person name="Webb K.A."/>
            <person name="Olagoke O.S."/>
            <person name="Baird T."/>
            <person name="Neill J."/>
            <person name="Pham A."/>
            <person name="Wells T.J."/>
            <person name="Ramsay K.A."/>
            <person name="Bell S.C."/>
            <person name="Sarovich D.S."/>
            <person name="Price E.P."/>
        </authorList>
    </citation>
    <scope>NUCLEOTIDE SEQUENCE [LARGE SCALE GENOMIC DNA]</scope>
    <source>
        <strain evidence="3 4">SCHI0011.S.12</strain>
    </source>
</reference>
<dbReference type="PANTHER" id="PTHR37312">
    <property type="entry name" value="MEMBRANE-BOUND ACYLTRANSFERASE YKRP-RELATED"/>
    <property type="match status" value="1"/>
</dbReference>
<keyword evidence="3" id="KW-0808">Transferase</keyword>
<evidence type="ECO:0000259" key="2">
    <source>
        <dbReference type="Pfam" id="PF01757"/>
    </source>
</evidence>
<dbReference type="Proteomes" id="UP000788426">
    <property type="component" value="Unassembled WGS sequence"/>
</dbReference>
<feature type="transmembrane region" description="Helical" evidence="1">
    <location>
        <begin position="248"/>
        <end position="266"/>
    </location>
</feature>
<keyword evidence="3" id="KW-0012">Acyltransferase</keyword>
<accession>A0ABS6YG67</accession>
<feature type="transmembrane region" description="Helical" evidence="1">
    <location>
        <begin position="112"/>
        <end position="131"/>
    </location>
</feature>
<feature type="transmembrane region" description="Helical" evidence="1">
    <location>
        <begin position="42"/>
        <end position="59"/>
    </location>
</feature>
<comment type="caution">
    <text evidence="3">The sequence shown here is derived from an EMBL/GenBank/DDBJ whole genome shotgun (WGS) entry which is preliminary data.</text>
</comment>
<evidence type="ECO:0000313" key="3">
    <source>
        <dbReference type="EMBL" id="MBW4769713.1"/>
    </source>
</evidence>
<dbReference type="EMBL" id="JAHXCT010000005">
    <property type="protein sequence ID" value="MBW4769713.1"/>
    <property type="molecule type" value="Genomic_DNA"/>
</dbReference>
<protein>
    <submittedName>
        <fullName evidence="3">Acyltransferase family protein</fullName>
    </submittedName>
</protein>